<reference evidence="2" key="1">
    <citation type="journal article" date="2019" name="Int. J. Syst. Evol. Microbiol.">
        <title>The Global Catalogue of Microorganisms (GCM) 10K type strain sequencing project: providing services to taxonomists for standard genome sequencing and annotation.</title>
        <authorList>
            <consortium name="The Broad Institute Genomics Platform"/>
            <consortium name="The Broad Institute Genome Sequencing Center for Infectious Disease"/>
            <person name="Wu L."/>
            <person name="Ma J."/>
        </authorList>
    </citation>
    <scope>NUCLEOTIDE SEQUENCE [LARGE SCALE GENOMIC DNA]</scope>
    <source>
        <strain evidence="2">JCM 12165</strain>
    </source>
</reference>
<feature type="non-terminal residue" evidence="1">
    <location>
        <position position="1"/>
    </location>
</feature>
<accession>A0ABW4FW72</accession>
<gene>
    <name evidence="1" type="ORF">ACFSCY_32750</name>
</gene>
<keyword evidence="2" id="KW-1185">Reference proteome</keyword>
<evidence type="ECO:0000313" key="1">
    <source>
        <dbReference type="EMBL" id="MFD1534196.1"/>
    </source>
</evidence>
<proteinExistence type="predicted"/>
<dbReference type="EMBL" id="JBHUCP010000029">
    <property type="protein sequence ID" value="MFD1534196.1"/>
    <property type="molecule type" value="Genomic_DNA"/>
</dbReference>
<comment type="caution">
    <text evidence="1">The sequence shown here is derived from an EMBL/GenBank/DDBJ whole genome shotgun (WGS) entry which is preliminary data.</text>
</comment>
<evidence type="ECO:0000313" key="2">
    <source>
        <dbReference type="Proteomes" id="UP001597145"/>
    </source>
</evidence>
<feature type="non-terminal residue" evidence="1">
    <location>
        <position position="122"/>
    </location>
</feature>
<dbReference type="Proteomes" id="UP001597145">
    <property type="component" value="Unassembled WGS sequence"/>
</dbReference>
<evidence type="ECO:0008006" key="3">
    <source>
        <dbReference type="Google" id="ProtNLM"/>
    </source>
</evidence>
<protein>
    <recommendedName>
        <fullName evidence="3">SMC family ATPase</fullName>
    </recommendedName>
</protein>
<sequence length="122" mass="12536">ADARAALDAARAARDTAEAALTAAQDAVRRLAGERQALVAVAVPAGLDALERRRSAALDALETAGTALAAAETRDAEARAALAAAPQRGPLEQARRDRRDLDLAVREHHAAGERVTAAAGEV</sequence>
<organism evidence="1 2">
    <name type="scientific">Pseudonocardia aurantiaca</name>
    <dbReference type="NCBI Taxonomy" id="75290"/>
    <lineage>
        <taxon>Bacteria</taxon>
        <taxon>Bacillati</taxon>
        <taxon>Actinomycetota</taxon>
        <taxon>Actinomycetes</taxon>
        <taxon>Pseudonocardiales</taxon>
        <taxon>Pseudonocardiaceae</taxon>
        <taxon>Pseudonocardia</taxon>
    </lineage>
</organism>
<name>A0ABW4FW72_9PSEU</name>